<sequence length="106" mass="12084">MAALSDKHCHLGWVKFNNSCYYASEKRAKKTWETSRQDCLERGSDLVIITTNAELNVVTTLYTRTWIGLSDIAQEGKWKWVDGTDLGDGGFWQTGELIIFKVMCQC</sequence>
<comment type="subcellular location">
    <subcellularLocation>
        <location evidence="1">Cell membrane</location>
        <topology evidence="1">Single-pass type II membrane protein</topology>
    </subcellularLocation>
</comment>
<dbReference type="InterPro" id="IPR050828">
    <property type="entry name" value="C-type_lectin/matrix_domain"/>
</dbReference>
<dbReference type="SUPFAM" id="SSF56436">
    <property type="entry name" value="C-type lectin-like"/>
    <property type="match status" value="1"/>
</dbReference>
<dbReference type="Gene3D" id="3.10.100.10">
    <property type="entry name" value="Mannose-Binding Protein A, subunit A"/>
    <property type="match status" value="1"/>
</dbReference>
<protein>
    <recommendedName>
        <fullName evidence="2">C-type lectin domain-containing protein</fullName>
    </recommendedName>
</protein>
<dbReference type="Ensembl" id="ENSSLDT00000029192.1">
    <property type="protein sequence ID" value="ENSSLDP00000028349.1"/>
    <property type="gene ID" value="ENSSLDG00000021932.1"/>
</dbReference>
<dbReference type="InterPro" id="IPR001304">
    <property type="entry name" value="C-type_lectin-like"/>
</dbReference>
<evidence type="ECO:0000313" key="4">
    <source>
        <dbReference type="Proteomes" id="UP000261360"/>
    </source>
</evidence>
<reference evidence="3" key="1">
    <citation type="submission" date="2025-08" db="UniProtKB">
        <authorList>
            <consortium name="Ensembl"/>
        </authorList>
    </citation>
    <scope>IDENTIFICATION</scope>
</reference>
<dbReference type="SMART" id="SM00034">
    <property type="entry name" value="CLECT"/>
    <property type="match status" value="1"/>
</dbReference>
<feature type="domain" description="C-type lectin" evidence="2">
    <location>
        <begin position="16"/>
        <end position="106"/>
    </location>
</feature>
<dbReference type="Pfam" id="PF00059">
    <property type="entry name" value="Lectin_C"/>
    <property type="match status" value="1"/>
</dbReference>
<dbReference type="InterPro" id="IPR016186">
    <property type="entry name" value="C-type_lectin-like/link_sf"/>
</dbReference>
<evidence type="ECO:0000313" key="3">
    <source>
        <dbReference type="Ensembl" id="ENSSLDP00000028349.1"/>
    </source>
</evidence>
<evidence type="ECO:0000256" key="1">
    <source>
        <dbReference type="ARBA" id="ARBA00004401"/>
    </source>
</evidence>
<organism evidence="3 4">
    <name type="scientific">Seriola lalandi dorsalis</name>
    <dbReference type="NCBI Taxonomy" id="1841481"/>
    <lineage>
        <taxon>Eukaryota</taxon>
        <taxon>Metazoa</taxon>
        <taxon>Chordata</taxon>
        <taxon>Craniata</taxon>
        <taxon>Vertebrata</taxon>
        <taxon>Euteleostomi</taxon>
        <taxon>Actinopterygii</taxon>
        <taxon>Neopterygii</taxon>
        <taxon>Teleostei</taxon>
        <taxon>Neoteleostei</taxon>
        <taxon>Acanthomorphata</taxon>
        <taxon>Carangaria</taxon>
        <taxon>Carangiformes</taxon>
        <taxon>Carangidae</taxon>
        <taxon>Seriola</taxon>
    </lineage>
</organism>
<reference evidence="3" key="2">
    <citation type="submission" date="2025-09" db="UniProtKB">
        <authorList>
            <consortium name="Ensembl"/>
        </authorList>
    </citation>
    <scope>IDENTIFICATION</scope>
</reference>
<dbReference type="GeneTree" id="ENSGT01020000230338"/>
<dbReference type="PANTHER" id="PTHR45710:SF26">
    <property type="entry name" value="RH26557P"/>
    <property type="match status" value="1"/>
</dbReference>
<keyword evidence="4" id="KW-1185">Reference proteome</keyword>
<proteinExistence type="predicted"/>
<dbReference type="PROSITE" id="PS50041">
    <property type="entry name" value="C_TYPE_LECTIN_2"/>
    <property type="match status" value="1"/>
</dbReference>
<evidence type="ECO:0000259" key="2">
    <source>
        <dbReference type="PROSITE" id="PS50041"/>
    </source>
</evidence>
<dbReference type="InterPro" id="IPR016187">
    <property type="entry name" value="CTDL_fold"/>
</dbReference>
<dbReference type="Proteomes" id="UP000261360">
    <property type="component" value="Unplaced"/>
</dbReference>
<dbReference type="AlphaFoldDB" id="A0A3B4YZZ3"/>
<dbReference type="PANTHER" id="PTHR45710">
    <property type="entry name" value="C-TYPE LECTIN DOMAIN-CONTAINING PROTEIN 180"/>
    <property type="match status" value="1"/>
</dbReference>
<name>A0A3B4YZZ3_SERLL</name>
<dbReference type="GO" id="GO:0005886">
    <property type="term" value="C:plasma membrane"/>
    <property type="evidence" value="ECO:0007669"/>
    <property type="project" value="UniProtKB-SubCell"/>
</dbReference>
<accession>A0A3B4YZZ3</accession>